<feature type="coiled-coil region" evidence="1">
    <location>
        <begin position="39"/>
        <end position="98"/>
    </location>
</feature>
<keyword evidence="1" id="KW-0175">Coiled coil</keyword>
<evidence type="ECO:0000313" key="4">
    <source>
        <dbReference type="Proteomes" id="UP001595721"/>
    </source>
</evidence>
<reference evidence="4" key="1">
    <citation type="journal article" date="2019" name="Int. J. Syst. Evol. Microbiol.">
        <title>The Global Catalogue of Microorganisms (GCM) 10K type strain sequencing project: providing services to taxonomists for standard genome sequencing and annotation.</title>
        <authorList>
            <consortium name="The Broad Institute Genomics Platform"/>
            <consortium name="The Broad Institute Genome Sequencing Center for Infectious Disease"/>
            <person name="Wu L."/>
            <person name="Ma J."/>
        </authorList>
    </citation>
    <scope>NUCLEOTIDE SEQUENCE [LARGE SCALE GENOMIC DNA]</scope>
    <source>
        <strain evidence="4">KCTC 42899</strain>
    </source>
</reference>
<name>A0ABV7R474_9RHOB</name>
<proteinExistence type="predicted"/>
<organism evidence="3 4">
    <name type="scientific">Paracoccus mangrovi</name>
    <dbReference type="NCBI Taxonomy" id="1715645"/>
    <lineage>
        <taxon>Bacteria</taxon>
        <taxon>Pseudomonadati</taxon>
        <taxon>Pseudomonadota</taxon>
        <taxon>Alphaproteobacteria</taxon>
        <taxon>Rhodobacterales</taxon>
        <taxon>Paracoccaceae</taxon>
        <taxon>Paracoccus</taxon>
    </lineage>
</organism>
<keyword evidence="4" id="KW-1185">Reference proteome</keyword>
<sequence>MRDDLNASEKRLIAALDRIDRFLDQSAGAGRGQGDAPALAALEAELRAMRDENARLSQEMVLLHERQSAAATQYEARLAAAQDRVQALGQETAQLTAANEALAAANRALSGAAAPSGDATRGALEAEIESLRASRAAEIAQMGDIIETLDRMIGTPDVAVDAAPPAAPPAVAPSRRAPARAPAPAREPEAAVMLETPPMPREIAGQAAGGHDEDEERG</sequence>
<gene>
    <name evidence="3" type="ORF">ACFOMH_12480</name>
</gene>
<protein>
    <submittedName>
        <fullName evidence="3">Uncharacterized protein</fullName>
    </submittedName>
</protein>
<dbReference type="EMBL" id="JBHRXJ010000008">
    <property type="protein sequence ID" value="MFC3528994.1"/>
    <property type="molecule type" value="Genomic_DNA"/>
</dbReference>
<dbReference type="RefSeq" id="WP_377744820.1">
    <property type="nucleotide sequence ID" value="NZ_JBHRXJ010000008.1"/>
</dbReference>
<evidence type="ECO:0000313" key="3">
    <source>
        <dbReference type="EMBL" id="MFC3528994.1"/>
    </source>
</evidence>
<accession>A0ABV7R474</accession>
<evidence type="ECO:0000256" key="1">
    <source>
        <dbReference type="SAM" id="Coils"/>
    </source>
</evidence>
<evidence type="ECO:0000256" key="2">
    <source>
        <dbReference type="SAM" id="MobiDB-lite"/>
    </source>
</evidence>
<comment type="caution">
    <text evidence="3">The sequence shown here is derived from an EMBL/GenBank/DDBJ whole genome shotgun (WGS) entry which is preliminary data.</text>
</comment>
<feature type="region of interest" description="Disordered" evidence="2">
    <location>
        <begin position="164"/>
        <end position="218"/>
    </location>
</feature>
<dbReference type="Proteomes" id="UP001595721">
    <property type="component" value="Unassembled WGS sequence"/>
</dbReference>
<feature type="compositionally biased region" description="Low complexity" evidence="2">
    <location>
        <begin position="172"/>
        <end position="184"/>
    </location>
</feature>